<evidence type="ECO:0000256" key="3">
    <source>
        <dbReference type="ARBA" id="ARBA00022598"/>
    </source>
</evidence>
<dbReference type="NCBIfam" id="TIGR00018">
    <property type="entry name" value="panC"/>
    <property type="match status" value="1"/>
</dbReference>
<comment type="subunit">
    <text evidence="8">Homodimer.</text>
</comment>
<dbReference type="InterPro" id="IPR003721">
    <property type="entry name" value="Pantoate_ligase"/>
</dbReference>
<dbReference type="GO" id="GO:0005524">
    <property type="term" value="F:ATP binding"/>
    <property type="evidence" value="ECO:0007669"/>
    <property type="project" value="UniProtKB-KW"/>
</dbReference>
<comment type="miscellaneous">
    <text evidence="8">The reaction proceeds by a bi uni uni bi ping pong mechanism.</text>
</comment>
<keyword evidence="5 8" id="KW-0547">Nucleotide-binding</keyword>
<feature type="binding site" evidence="8">
    <location>
        <position position="176"/>
    </location>
    <ligand>
        <name>ATP</name>
        <dbReference type="ChEBI" id="CHEBI:30616"/>
    </ligand>
</feature>
<dbReference type="PANTHER" id="PTHR21299:SF1">
    <property type="entry name" value="PANTOATE--BETA-ALANINE LIGASE"/>
    <property type="match status" value="1"/>
</dbReference>
<evidence type="ECO:0000313" key="9">
    <source>
        <dbReference type="EMBL" id="XDV60814.1"/>
    </source>
</evidence>
<evidence type="ECO:0000256" key="6">
    <source>
        <dbReference type="ARBA" id="ARBA00022840"/>
    </source>
</evidence>
<comment type="pathway">
    <text evidence="1 8">Cofactor biosynthesis; (R)-pantothenate biosynthesis; (R)-pantothenate from (R)-pantoate and beta-alanine: step 1/1.</text>
</comment>
<feature type="binding site" evidence="8">
    <location>
        <position position="61"/>
    </location>
    <ligand>
        <name>(R)-pantoate</name>
        <dbReference type="ChEBI" id="CHEBI:15980"/>
    </ligand>
</feature>
<comment type="subcellular location">
    <subcellularLocation>
        <location evidence="8">Cytoplasm</location>
    </subcellularLocation>
</comment>
<keyword evidence="6 8" id="KW-0067">ATP-binding</keyword>
<dbReference type="Gene3D" id="3.30.1300.10">
    <property type="entry name" value="Pantoate-beta-alanine ligase, C-terminal domain"/>
    <property type="match status" value="1"/>
</dbReference>
<comment type="function">
    <text evidence="8">Catalyzes the condensation of pantoate with beta-alanine in an ATP-dependent reaction via a pantoyl-adenylate intermediate.</text>
</comment>
<dbReference type="GO" id="GO:0015940">
    <property type="term" value="P:pantothenate biosynthetic process"/>
    <property type="evidence" value="ECO:0007669"/>
    <property type="project" value="UniProtKB-UniRule"/>
</dbReference>
<feature type="binding site" evidence="8">
    <location>
        <begin position="147"/>
        <end position="150"/>
    </location>
    <ligand>
        <name>ATP</name>
        <dbReference type="ChEBI" id="CHEBI:30616"/>
    </ligand>
</feature>
<dbReference type="EC" id="6.3.2.1" evidence="8"/>
<evidence type="ECO:0000256" key="5">
    <source>
        <dbReference type="ARBA" id="ARBA00022741"/>
    </source>
</evidence>
<comment type="catalytic activity">
    <reaction evidence="7 8">
        <text>(R)-pantoate + beta-alanine + ATP = (R)-pantothenate + AMP + diphosphate + H(+)</text>
        <dbReference type="Rhea" id="RHEA:10912"/>
        <dbReference type="ChEBI" id="CHEBI:15378"/>
        <dbReference type="ChEBI" id="CHEBI:15980"/>
        <dbReference type="ChEBI" id="CHEBI:29032"/>
        <dbReference type="ChEBI" id="CHEBI:30616"/>
        <dbReference type="ChEBI" id="CHEBI:33019"/>
        <dbReference type="ChEBI" id="CHEBI:57966"/>
        <dbReference type="ChEBI" id="CHEBI:456215"/>
        <dbReference type="EC" id="6.3.2.1"/>
    </reaction>
</comment>
<evidence type="ECO:0000256" key="1">
    <source>
        <dbReference type="ARBA" id="ARBA00004990"/>
    </source>
</evidence>
<dbReference type="Pfam" id="PF02569">
    <property type="entry name" value="Pantoate_ligase"/>
    <property type="match status" value="1"/>
</dbReference>
<feature type="binding site" evidence="8">
    <location>
        <position position="153"/>
    </location>
    <ligand>
        <name>(R)-pantoate</name>
        <dbReference type="ChEBI" id="CHEBI:15980"/>
    </ligand>
</feature>
<dbReference type="AlphaFoldDB" id="A0AB39XSD1"/>
<dbReference type="Gene3D" id="3.40.50.620">
    <property type="entry name" value="HUPs"/>
    <property type="match status" value="1"/>
</dbReference>
<feature type="binding site" evidence="8">
    <location>
        <position position="61"/>
    </location>
    <ligand>
        <name>beta-alanine</name>
        <dbReference type="ChEBI" id="CHEBI:57966"/>
    </ligand>
</feature>
<dbReference type="FunFam" id="3.40.50.620:FF:000013">
    <property type="entry name" value="Pantothenate synthetase"/>
    <property type="match status" value="1"/>
</dbReference>
<comment type="similarity">
    <text evidence="2 8">Belongs to the pantothenate synthetase family.</text>
</comment>
<dbReference type="CDD" id="cd00560">
    <property type="entry name" value="PanC"/>
    <property type="match status" value="1"/>
</dbReference>
<reference evidence="9" key="1">
    <citation type="submission" date="2024-08" db="EMBL/GenBank/DDBJ databases">
        <authorList>
            <person name="Chaddad Z."/>
            <person name="Lamrabet M."/>
            <person name="Bouhnik O."/>
            <person name="Alami S."/>
            <person name="Wipf D."/>
            <person name="Courty P.E."/>
            <person name="Missbah El Idrissi M."/>
        </authorList>
    </citation>
    <scope>NUCLEOTIDE SEQUENCE</scope>
    <source>
        <strain evidence="9">LLZ17</strain>
    </source>
</reference>
<feature type="active site" description="Proton donor" evidence="8">
    <location>
        <position position="37"/>
    </location>
</feature>
<name>A0AB39XSD1_9BRAD</name>
<dbReference type="SUPFAM" id="SSF52374">
    <property type="entry name" value="Nucleotidylyl transferase"/>
    <property type="match status" value="1"/>
</dbReference>
<organism evidence="9">
    <name type="scientific">Bradyrhizobium sp. LLZ17</name>
    <dbReference type="NCBI Taxonomy" id="3239388"/>
    <lineage>
        <taxon>Bacteria</taxon>
        <taxon>Pseudomonadati</taxon>
        <taxon>Pseudomonadota</taxon>
        <taxon>Alphaproteobacteria</taxon>
        <taxon>Hyphomicrobiales</taxon>
        <taxon>Nitrobacteraceae</taxon>
        <taxon>Bradyrhizobium</taxon>
    </lineage>
</organism>
<protein>
    <recommendedName>
        <fullName evidence="8">Pantothenate synthetase</fullName>
        <shortName evidence="8">PS</shortName>
        <ecNumber evidence="8">6.3.2.1</ecNumber>
    </recommendedName>
    <alternativeName>
        <fullName evidence="8">Pantoate--beta-alanine ligase</fullName>
    </alternativeName>
    <alternativeName>
        <fullName evidence="8">Pantoate-activating enzyme</fullName>
    </alternativeName>
</protein>
<dbReference type="GO" id="GO:0005829">
    <property type="term" value="C:cytosol"/>
    <property type="evidence" value="ECO:0007669"/>
    <property type="project" value="TreeGrafter"/>
</dbReference>
<dbReference type="RefSeq" id="WP_369726161.1">
    <property type="nucleotide sequence ID" value="NZ_CP165734.1"/>
</dbReference>
<dbReference type="PANTHER" id="PTHR21299">
    <property type="entry name" value="CYTIDYLATE KINASE/PANTOATE-BETA-ALANINE LIGASE"/>
    <property type="match status" value="1"/>
</dbReference>
<evidence type="ECO:0000256" key="4">
    <source>
        <dbReference type="ARBA" id="ARBA00022655"/>
    </source>
</evidence>
<dbReference type="InterPro" id="IPR014729">
    <property type="entry name" value="Rossmann-like_a/b/a_fold"/>
</dbReference>
<feature type="binding site" evidence="8">
    <location>
        <begin position="30"/>
        <end position="37"/>
    </location>
    <ligand>
        <name>ATP</name>
        <dbReference type="ChEBI" id="CHEBI:30616"/>
    </ligand>
</feature>
<keyword evidence="8" id="KW-0963">Cytoplasm</keyword>
<accession>A0AB39XSD1</accession>
<feature type="binding site" evidence="8">
    <location>
        <begin position="184"/>
        <end position="187"/>
    </location>
    <ligand>
        <name>ATP</name>
        <dbReference type="ChEBI" id="CHEBI:30616"/>
    </ligand>
</feature>
<keyword evidence="4 8" id="KW-0566">Pantothenate biosynthesis</keyword>
<dbReference type="EMBL" id="CP165734">
    <property type="protein sequence ID" value="XDV60814.1"/>
    <property type="molecule type" value="Genomic_DNA"/>
</dbReference>
<dbReference type="InterPro" id="IPR042176">
    <property type="entry name" value="Pantoate_ligase_C"/>
</dbReference>
<dbReference type="GO" id="GO:0004592">
    <property type="term" value="F:pantoate-beta-alanine ligase activity"/>
    <property type="evidence" value="ECO:0007669"/>
    <property type="project" value="UniProtKB-UniRule"/>
</dbReference>
<evidence type="ECO:0000256" key="7">
    <source>
        <dbReference type="ARBA" id="ARBA00048258"/>
    </source>
</evidence>
<evidence type="ECO:0000256" key="8">
    <source>
        <dbReference type="HAMAP-Rule" id="MF_00158"/>
    </source>
</evidence>
<proteinExistence type="inferred from homology"/>
<dbReference type="FunFam" id="3.30.1300.10:FF:000001">
    <property type="entry name" value="Pantothenate synthetase"/>
    <property type="match status" value="1"/>
</dbReference>
<gene>
    <name evidence="8 9" type="primary">panC</name>
    <name evidence="9" type="ORF">AB8Z38_16710</name>
</gene>
<dbReference type="HAMAP" id="MF_00158">
    <property type="entry name" value="PanC"/>
    <property type="match status" value="1"/>
</dbReference>
<evidence type="ECO:0000256" key="2">
    <source>
        <dbReference type="ARBA" id="ARBA00009256"/>
    </source>
</evidence>
<keyword evidence="3 8" id="KW-0436">Ligase</keyword>
<sequence length="282" mass="31020">MQTIRTVAELRQAVIQTRRPNKRGGFAPTMGYLHEGHRALIEASRAQCDVNVVSIFVNPIQFGPNEDLGTYPRDFLRDEQLCQDTGVGILFAPGTTEIYPAGFETFVEPGEIAKPLCGAFRPGHFGGVATVVCKLFNMVQPDVAFFGQKDFQQCAVVRRMTVDLDLPIKIITIPTVREADGLALSSRNRYLSQQERQRALAVSRGLFAAAEKFQAGERDVGRLLAIAKQHLTAVDRLEYLDLVDCGDLKPADSPLRSTALLCVAAYVGSTRLIDNIIMPLPT</sequence>